<accession>A0A560D1V4</accession>
<keyword evidence="2" id="KW-1185">Reference proteome</keyword>
<dbReference type="EMBL" id="VITK01000014">
    <property type="protein sequence ID" value="TWA91096.1"/>
    <property type="molecule type" value="Genomic_DNA"/>
</dbReference>
<dbReference type="RefSeq" id="WP_063693968.1">
    <property type="nucleotide sequence ID" value="NZ_LVEM01000006.1"/>
</dbReference>
<dbReference type="AlphaFoldDB" id="A0A560D1V4"/>
<comment type="caution">
    <text evidence="1">The sequence shown here is derived from an EMBL/GenBank/DDBJ whole genome shotgun (WGS) entry which is preliminary data.</text>
</comment>
<dbReference type="Proteomes" id="UP000319949">
    <property type="component" value="Unassembled WGS sequence"/>
</dbReference>
<proteinExistence type="predicted"/>
<evidence type="ECO:0000313" key="1">
    <source>
        <dbReference type="EMBL" id="TWA91096.1"/>
    </source>
</evidence>
<protein>
    <submittedName>
        <fullName evidence="1">Uncharacterized protein</fullName>
    </submittedName>
</protein>
<organism evidence="1 2">
    <name type="scientific">Bradyrhizobium stylosanthis</name>
    <dbReference type="NCBI Taxonomy" id="1803665"/>
    <lineage>
        <taxon>Bacteria</taxon>
        <taxon>Pseudomonadati</taxon>
        <taxon>Pseudomonadota</taxon>
        <taxon>Alphaproteobacteria</taxon>
        <taxon>Hyphomicrobiales</taxon>
        <taxon>Nitrobacteraceae</taxon>
        <taxon>Bradyrhizobium</taxon>
    </lineage>
</organism>
<reference evidence="1 2" key="1">
    <citation type="submission" date="2019-06" db="EMBL/GenBank/DDBJ databases">
        <title>Genomic Encyclopedia of Type Strains, Phase IV (KMG-V): Genome sequencing to study the core and pangenomes of soil and plant-associated prokaryotes.</title>
        <authorList>
            <person name="Whitman W."/>
        </authorList>
    </citation>
    <scope>NUCLEOTIDE SEQUENCE [LARGE SCALE GENOMIC DNA]</scope>
    <source>
        <strain evidence="1 2">BR 510</strain>
    </source>
</reference>
<gene>
    <name evidence="1" type="ORF">FBZ96_11494</name>
</gene>
<name>A0A560D1V4_9BRAD</name>
<sequence>MATLSQLQTSRAAAGSAYASALASLKSAYISLAALDRTIGNTNVSGATVQGFPLDHAALNNTIRMLSHSQFAPNQAQGWEDQILAASNAQISAFTPG</sequence>
<dbReference type="STRING" id="1803665.GCA_001641335_07320"/>
<evidence type="ECO:0000313" key="2">
    <source>
        <dbReference type="Proteomes" id="UP000319949"/>
    </source>
</evidence>